<name>A0A9D4GVQ4_DREPO</name>
<sequence>MPDKLVETILVICWKAGLDEACLLRWALGDHDQAVALKQLVAMDITRMSIVPVDTEGLLKSLHEKLRASIGKKLRLCQDSHGFTPSELRDRLDSRDLVT</sequence>
<evidence type="ECO:0000313" key="1">
    <source>
        <dbReference type="EMBL" id="KAH3822718.1"/>
    </source>
</evidence>
<dbReference type="EMBL" id="JAIWYP010000005">
    <property type="protein sequence ID" value="KAH3822718.1"/>
    <property type="molecule type" value="Genomic_DNA"/>
</dbReference>
<dbReference type="AlphaFoldDB" id="A0A9D4GVQ4"/>
<organism evidence="1 2">
    <name type="scientific">Dreissena polymorpha</name>
    <name type="common">Zebra mussel</name>
    <name type="synonym">Mytilus polymorpha</name>
    <dbReference type="NCBI Taxonomy" id="45954"/>
    <lineage>
        <taxon>Eukaryota</taxon>
        <taxon>Metazoa</taxon>
        <taxon>Spiralia</taxon>
        <taxon>Lophotrochozoa</taxon>
        <taxon>Mollusca</taxon>
        <taxon>Bivalvia</taxon>
        <taxon>Autobranchia</taxon>
        <taxon>Heteroconchia</taxon>
        <taxon>Euheterodonta</taxon>
        <taxon>Imparidentia</taxon>
        <taxon>Neoheterodontei</taxon>
        <taxon>Myida</taxon>
        <taxon>Dreissenoidea</taxon>
        <taxon>Dreissenidae</taxon>
        <taxon>Dreissena</taxon>
    </lineage>
</organism>
<reference evidence="1" key="2">
    <citation type="submission" date="2020-11" db="EMBL/GenBank/DDBJ databases">
        <authorList>
            <person name="McCartney M.A."/>
            <person name="Auch B."/>
            <person name="Kono T."/>
            <person name="Mallez S."/>
            <person name="Becker A."/>
            <person name="Gohl D.M."/>
            <person name="Silverstein K.A.T."/>
            <person name="Koren S."/>
            <person name="Bechman K.B."/>
            <person name="Herman A."/>
            <person name="Abrahante J.E."/>
            <person name="Garbe J."/>
        </authorList>
    </citation>
    <scope>NUCLEOTIDE SEQUENCE</scope>
    <source>
        <strain evidence="1">Duluth1</strain>
        <tissue evidence="1">Whole animal</tissue>
    </source>
</reference>
<keyword evidence="2" id="KW-1185">Reference proteome</keyword>
<proteinExistence type="predicted"/>
<protein>
    <submittedName>
        <fullName evidence="1">Uncharacterized protein</fullName>
    </submittedName>
</protein>
<dbReference type="Proteomes" id="UP000828390">
    <property type="component" value="Unassembled WGS sequence"/>
</dbReference>
<gene>
    <name evidence="1" type="ORF">DPMN_124508</name>
</gene>
<evidence type="ECO:0000313" key="2">
    <source>
        <dbReference type="Proteomes" id="UP000828390"/>
    </source>
</evidence>
<comment type="caution">
    <text evidence="1">The sequence shown here is derived from an EMBL/GenBank/DDBJ whole genome shotgun (WGS) entry which is preliminary data.</text>
</comment>
<reference evidence="1" key="1">
    <citation type="journal article" date="2019" name="bioRxiv">
        <title>The Genome of the Zebra Mussel, Dreissena polymorpha: A Resource for Invasive Species Research.</title>
        <authorList>
            <person name="McCartney M.A."/>
            <person name="Auch B."/>
            <person name="Kono T."/>
            <person name="Mallez S."/>
            <person name="Zhang Y."/>
            <person name="Obille A."/>
            <person name="Becker A."/>
            <person name="Abrahante J.E."/>
            <person name="Garbe J."/>
            <person name="Badalamenti J.P."/>
            <person name="Herman A."/>
            <person name="Mangelson H."/>
            <person name="Liachko I."/>
            <person name="Sullivan S."/>
            <person name="Sone E.D."/>
            <person name="Koren S."/>
            <person name="Silverstein K.A.T."/>
            <person name="Beckman K.B."/>
            <person name="Gohl D.M."/>
        </authorList>
    </citation>
    <scope>NUCLEOTIDE SEQUENCE</scope>
    <source>
        <strain evidence="1">Duluth1</strain>
        <tissue evidence="1">Whole animal</tissue>
    </source>
</reference>
<accession>A0A9D4GVQ4</accession>